<accession>A0A8S1W0B7</accession>
<evidence type="ECO:0000256" key="1">
    <source>
        <dbReference type="SAM" id="Coils"/>
    </source>
</evidence>
<dbReference type="OrthoDB" id="305480at2759"/>
<keyword evidence="1" id="KW-0175">Coiled coil</keyword>
<evidence type="ECO:0000313" key="2">
    <source>
        <dbReference type="EMBL" id="CAD8183778.1"/>
    </source>
</evidence>
<protein>
    <submittedName>
        <fullName evidence="2">Uncharacterized protein</fullName>
    </submittedName>
</protein>
<gene>
    <name evidence="2" type="ORF">POCTA_138.1.T0810252</name>
</gene>
<sequence>MKTEIKNTMMDDKVKEEIKYMLKTSQFDEQTQNQLVSTLDTIYDLWENIKKLSLKFFEREIDKNLNNINNQLKELQEKKSSVLISFFKIDKNTQDLQSSIKFQLLALQKYVQSIYNSVDRDTSIINEQGIIELNHIRAKLQFVLNHPKYQSIGIIIEFLIVESDLPNEYQMIISHKYLIQKFEQSYGKQETLLHKLKNQNDKAFIILTYNVFEKQLTLQTEHNPYIIISSVNQSRIYLDKGMLLTFENFYELKVTQTNTKNINLEQLSSYNEIKQDKCEGTVKIDGYGYIQFEITNLKRKNVEFYLKNSNLDLSNHLSGLQAILYHDSNGFYVIPKQNADPYKLVYDNKLITKASPINVGIQIQNKFWIEVELDKIDSDCFVLD</sequence>
<proteinExistence type="predicted"/>
<comment type="caution">
    <text evidence="2">The sequence shown here is derived from an EMBL/GenBank/DDBJ whole genome shotgun (WGS) entry which is preliminary data.</text>
</comment>
<feature type="coiled-coil region" evidence="1">
    <location>
        <begin position="54"/>
        <end position="85"/>
    </location>
</feature>
<name>A0A8S1W0B7_PAROT</name>
<dbReference type="EMBL" id="CAJJDP010000080">
    <property type="protein sequence ID" value="CAD8183778.1"/>
    <property type="molecule type" value="Genomic_DNA"/>
</dbReference>
<dbReference type="AlphaFoldDB" id="A0A8S1W0B7"/>
<organism evidence="2 3">
    <name type="scientific">Paramecium octaurelia</name>
    <dbReference type="NCBI Taxonomy" id="43137"/>
    <lineage>
        <taxon>Eukaryota</taxon>
        <taxon>Sar</taxon>
        <taxon>Alveolata</taxon>
        <taxon>Ciliophora</taxon>
        <taxon>Intramacronucleata</taxon>
        <taxon>Oligohymenophorea</taxon>
        <taxon>Peniculida</taxon>
        <taxon>Parameciidae</taxon>
        <taxon>Paramecium</taxon>
    </lineage>
</organism>
<evidence type="ECO:0000313" key="3">
    <source>
        <dbReference type="Proteomes" id="UP000683925"/>
    </source>
</evidence>
<keyword evidence="3" id="KW-1185">Reference proteome</keyword>
<reference evidence="2" key="1">
    <citation type="submission" date="2021-01" db="EMBL/GenBank/DDBJ databases">
        <authorList>
            <consortium name="Genoscope - CEA"/>
            <person name="William W."/>
        </authorList>
    </citation>
    <scope>NUCLEOTIDE SEQUENCE</scope>
</reference>
<dbReference type="Proteomes" id="UP000683925">
    <property type="component" value="Unassembled WGS sequence"/>
</dbReference>
<dbReference type="OMA" id="KFWIEVE"/>